<dbReference type="OrthoDB" id="10500317at2759"/>
<evidence type="ECO:0000313" key="2">
    <source>
        <dbReference type="Proteomes" id="UP000325315"/>
    </source>
</evidence>
<organism evidence="1 2">
    <name type="scientific">Gossypium australe</name>
    <dbReference type="NCBI Taxonomy" id="47621"/>
    <lineage>
        <taxon>Eukaryota</taxon>
        <taxon>Viridiplantae</taxon>
        <taxon>Streptophyta</taxon>
        <taxon>Embryophyta</taxon>
        <taxon>Tracheophyta</taxon>
        <taxon>Spermatophyta</taxon>
        <taxon>Magnoliopsida</taxon>
        <taxon>eudicotyledons</taxon>
        <taxon>Gunneridae</taxon>
        <taxon>Pentapetalae</taxon>
        <taxon>rosids</taxon>
        <taxon>malvids</taxon>
        <taxon>Malvales</taxon>
        <taxon>Malvaceae</taxon>
        <taxon>Malvoideae</taxon>
        <taxon>Gossypium</taxon>
    </lineage>
</organism>
<gene>
    <name evidence="1" type="ORF">EPI10_021917</name>
</gene>
<proteinExistence type="predicted"/>
<dbReference type="PANTHER" id="PTHR32108:SF5">
    <property type="entry name" value="DYNACTIN SUBUNIT 1-LIKE"/>
    <property type="match status" value="1"/>
</dbReference>
<dbReference type="PANTHER" id="PTHR32108">
    <property type="entry name" value="DNA-DIRECTED RNA POLYMERASE SUBUNIT ALPHA"/>
    <property type="match status" value="1"/>
</dbReference>
<sequence>MPKISKTTRMGLRMMMGKGALPGKGLGRHLQREVQVPMLKEMRDHFGLGFKPDARQKIKEIEKKQERRRARLNGEEAQWE</sequence>
<accession>A0A5B6WJY1</accession>
<dbReference type="Proteomes" id="UP000325315">
    <property type="component" value="Unassembled WGS sequence"/>
</dbReference>
<protein>
    <submittedName>
        <fullName evidence="1">Cytochrome P450 CYP749A22-like protein</fullName>
    </submittedName>
</protein>
<name>A0A5B6WJY1_9ROSI</name>
<comment type="caution">
    <text evidence="1">The sequence shown here is derived from an EMBL/GenBank/DDBJ whole genome shotgun (WGS) entry which is preliminary data.</text>
</comment>
<reference evidence="1" key="1">
    <citation type="submission" date="2019-08" db="EMBL/GenBank/DDBJ databases">
        <authorList>
            <person name="Liu F."/>
        </authorList>
    </citation>
    <scope>NUCLEOTIDE SEQUENCE [LARGE SCALE GENOMIC DNA]</scope>
    <source>
        <strain evidence="1">PA1801</strain>
        <tissue evidence="1">Leaf</tissue>
    </source>
</reference>
<keyword evidence="2" id="KW-1185">Reference proteome</keyword>
<evidence type="ECO:0000313" key="1">
    <source>
        <dbReference type="EMBL" id="KAA3481558.1"/>
    </source>
</evidence>
<dbReference type="EMBL" id="SMMG02000003">
    <property type="protein sequence ID" value="KAA3481558.1"/>
    <property type="molecule type" value="Genomic_DNA"/>
</dbReference>
<dbReference type="AlphaFoldDB" id="A0A5B6WJY1"/>